<feature type="transmembrane region" description="Helical" evidence="13">
    <location>
        <begin position="119"/>
        <end position="137"/>
    </location>
</feature>
<evidence type="ECO:0000256" key="3">
    <source>
        <dbReference type="ARBA" id="ARBA00022679"/>
    </source>
</evidence>
<evidence type="ECO:0000256" key="13">
    <source>
        <dbReference type="SAM" id="Phobius"/>
    </source>
</evidence>
<comment type="caution">
    <text evidence="14">The sequence shown here is derived from an EMBL/GenBank/DDBJ whole genome shotgun (WGS) entry which is preliminary data.</text>
</comment>
<keyword evidence="3" id="KW-0808">Transferase</keyword>
<evidence type="ECO:0000256" key="9">
    <source>
        <dbReference type="ARBA" id="ARBA00023588"/>
    </source>
</evidence>
<keyword evidence="5" id="KW-0732">Signal</keyword>
<dbReference type="RefSeq" id="WP_340240175.1">
    <property type="nucleotide sequence ID" value="NZ_JBBEWC010000018.1"/>
</dbReference>
<evidence type="ECO:0000256" key="6">
    <source>
        <dbReference type="ARBA" id="ARBA00022989"/>
    </source>
</evidence>
<feature type="transmembrane region" description="Helical" evidence="13">
    <location>
        <begin position="6"/>
        <end position="28"/>
    </location>
</feature>
<name>A0ABW5JAB8_9BACT</name>
<evidence type="ECO:0000256" key="2">
    <source>
        <dbReference type="ARBA" id="ARBA00022475"/>
    </source>
</evidence>
<evidence type="ECO:0000256" key="11">
    <source>
        <dbReference type="ARBA" id="ARBA00023667"/>
    </source>
</evidence>
<sequence>MIIKYFTFSVSITIISWIVGMIVTAILARTPSYKNLSSLNFIPGASANKLIGIDAFRWIVKNTFFRFFNPKLKIKGRIETAQMLELRKEMTFSEISHFAGFGFVAVFAVVKFINAEFLFGMIMMLINVLMNLYPSLLQQENKRRIDKFLMRFS</sequence>
<dbReference type="InterPro" id="IPR044021">
    <property type="entry name" value="CrtO"/>
</dbReference>
<keyword evidence="2" id="KW-1003">Cell membrane</keyword>
<evidence type="ECO:0000256" key="7">
    <source>
        <dbReference type="ARBA" id="ARBA00023136"/>
    </source>
</evidence>
<accession>A0ABW5JAB8</accession>
<comment type="subcellular location">
    <subcellularLocation>
        <location evidence="1">Cell membrane</location>
        <topology evidence="1">Single-pass membrane protein</topology>
    </subcellularLocation>
</comment>
<dbReference type="Pfam" id="PF18927">
    <property type="entry name" value="CrtO"/>
    <property type="match status" value="1"/>
</dbReference>
<keyword evidence="4 13" id="KW-0812">Transmembrane</keyword>
<reference evidence="15" key="1">
    <citation type="journal article" date="2019" name="Int. J. Syst. Evol. Microbiol.">
        <title>The Global Catalogue of Microorganisms (GCM) 10K type strain sequencing project: providing services to taxonomists for standard genome sequencing and annotation.</title>
        <authorList>
            <consortium name="The Broad Institute Genomics Platform"/>
            <consortium name="The Broad Institute Genome Sequencing Center for Infectious Disease"/>
            <person name="Wu L."/>
            <person name="Ma J."/>
        </authorList>
    </citation>
    <scope>NUCLEOTIDE SEQUENCE [LARGE SCALE GENOMIC DNA]</scope>
    <source>
        <strain evidence="15">KCTC 52344</strain>
    </source>
</reference>
<dbReference type="EMBL" id="JBHULC010000027">
    <property type="protein sequence ID" value="MFD2522986.1"/>
    <property type="molecule type" value="Genomic_DNA"/>
</dbReference>
<keyword evidence="8" id="KW-0012">Acyltransferase</keyword>
<evidence type="ECO:0000256" key="12">
    <source>
        <dbReference type="ARBA" id="ARBA00025324"/>
    </source>
</evidence>
<organism evidence="14 15">
    <name type="scientific">Emticicia soli</name>
    <dbReference type="NCBI Taxonomy" id="2027878"/>
    <lineage>
        <taxon>Bacteria</taxon>
        <taxon>Pseudomonadati</taxon>
        <taxon>Bacteroidota</taxon>
        <taxon>Cytophagia</taxon>
        <taxon>Cytophagales</taxon>
        <taxon>Leadbetterellaceae</taxon>
        <taxon>Emticicia</taxon>
    </lineage>
</organism>
<keyword evidence="7 13" id="KW-0472">Membrane</keyword>
<dbReference type="Proteomes" id="UP001597510">
    <property type="component" value="Unassembled WGS sequence"/>
</dbReference>
<evidence type="ECO:0000256" key="8">
    <source>
        <dbReference type="ARBA" id="ARBA00023315"/>
    </source>
</evidence>
<evidence type="ECO:0000313" key="14">
    <source>
        <dbReference type="EMBL" id="MFD2522986.1"/>
    </source>
</evidence>
<evidence type="ECO:0000256" key="1">
    <source>
        <dbReference type="ARBA" id="ARBA00004162"/>
    </source>
</evidence>
<comment type="function">
    <text evidence="12">Catalyzes the acylation of glycosyl-4,4'-diaponeurosporenoate, i.e. the esterification of glucose at the C6'' position with the carboxyl group of the C(15) fatty acid 12-methyltetradecanoic acid, to yield staphyloxanthin. This is the last step in the biosynthesis of this orange pigment, present in most staphylococci strains.</text>
</comment>
<protein>
    <recommendedName>
        <fullName evidence="11">Glycosyl-4,4'-diaponeurosporenoate acyltransferase</fullName>
    </recommendedName>
</protein>
<proteinExistence type="inferred from homology"/>
<evidence type="ECO:0000256" key="5">
    <source>
        <dbReference type="ARBA" id="ARBA00022729"/>
    </source>
</evidence>
<keyword evidence="15" id="KW-1185">Reference proteome</keyword>
<evidence type="ECO:0000313" key="15">
    <source>
        <dbReference type="Proteomes" id="UP001597510"/>
    </source>
</evidence>
<comment type="similarity">
    <text evidence="10">Belongs to the acyltransferase CrtO family.</text>
</comment>
<gene>
    <name evidence="14" type="ORF">ACFSR2_18970</name>
</gene>
<feature type="transmembrane region" description="Helical" evidence="13">
    <location>
        <begin position="95"/>
        <end position="113"/>
    </location>
</feature>
<evidence type="ECO:0000256" key="10">
    <source>
        <dbReference type="ARBA" id="ARBA00023603"/>
    </source>
</evidence>
<evidence type="ECO:0000256" key="4">
    <source>
        <dbReference type="ARBA" id="ARBA00022692"/>
    </source>
</evidence>
<comment type="pathway">
    <text evidence="9">Carotenoid biosynthesis; staphyloxanthin biosynthesis; staphyloxanthin from farnesyl diphosphate: step 5/5.</text>
</comment>
<keyword evidence="6 13" id="KW-1133">Transmembrane helix</keyword>